<gene>
    <name evidence="2" type="ORF">DNG_05872</name>
</gene>
<evidence type="ECO:0000313" key="2">
    <source>
        <dbReference type="EMBL" id="SPO03190.1"/>
    </source>
</evidence>
<protein>
    <recommendedName>
        <fullName evidence="1">Asteroid domain-containing protein</fullName>
    </recommendedName>
</protein>
<evidence type="ECO:0000313" key="3">
    <source>
        <dbReference type="Proteomes" id="UP001187682"/>
    </source>
</evidence>
<dbReference type="Proteomes" id="UP001187682">
    <property type="component" value="Unassembled WGS sequence"/>
</dbReference>
<proteinExistence type="predicted"/>
<reference evidence="2" key="1">
    <citation type="submission" date="2018-03" db="EMBL/GenBank/DDBJ databases">
        <authorList>
            <person name="Guldener U."/>
        </authorList>
    </citation>
    <scope>NUCLEOTIDE SEQUENCE</scope>
</reference>
<sequence>MARRTPDAVVLTSDSDLLLYDIGCSSVIFLDDIVLSDRHTAPPCFTFSPLFLEARLKLPGTDPAHALRRFAFELVKTPNASFPQLLARCKRPASEREYSKFDQQYRVQQSISPLPTAHNSNPLDSRLSELFLQCSSEALCPPHRPDFLPGVAARFFLPNMLENYGRSSCFEPSSEIRQLAYSLLSLDADGQVQGVWEFKRLHVLAGRGTYVPVLPPSGLPQATRDWAAPLSHVSSHIGKDCEYFWPAIALELDARYSRSEGKARLAPTLAGMGQCTSEMTPTVPWDLVHFKAQVDACCYSFRILGQVLSVVRPHLPPEDANTIYGLLQPYISRVPSLRELPTMERILKFLSSTLGKSLMTRMPRALGQQDIAPQAPPAAVAAVKAGKRNPGHQQAFGTRNRFGVLLDAEE</sequence>
<evidence type="ECO:0000259" key="1">
    <source>
        <dbReference type="Pfam" id="PF12813"/>
    </source>
</evidence>
<dbReference type="InterPro" id="IPR039436">
    <property type="entry name" value="Asteroid_dom"/>
</dbReference>
<dbReference type="AlphaFoldDB" id="A0AAE8N1J1"/>
<feature type="domain" description="Asteroid" evidence="1">
    <location>
        <begin position="4"/>
        <end position="201"/>
    </location>
</feature>
<dbReference type="EMBL" id="ONZQ02000008">
    <property type="protein sequence ID" value="SPO03190.1"/>
    <property type="molecule type" value="Genomic_DNA"/>
</dbReference>
<comment type="caution">
    <text evidence="2">The sequence shown here is derived from an EMBL/GenBank/DDBJ whole genome shotgun (WGS) entry which is preliminary data.</text>
</comment>
<dbReference type="Pfam" id="PF12813">
    <property type="entry name" value="XPG_I_2"/>
    <property type="match status" value="1"/>
</dbReference>
<accession>A0AAE8N1J1</accession>
<organism evidence="2 3">
    <name type="scientific">Cephalotrichum gorgonifer</name>
    <dbReference type="NCBI Taxonomy" id="2041049"/>
    <lineage>
        <taxon>Eukaryota</taxon>
        <taxon>Fungi</taxon>
        <taxon>Dikarya</taxon>
        <taxon>Ascomycota</taxon>
        <taxon>Pezizomycotina</taxon>
        <taxon>Sordariomycetes</taxon>
        <taxon>Hypocreomycetidae</taxon>
        <taxon>Microascales</taxon>
        <taxon>Microascaceae</taxon>
        <taxon>Cephalotrichum</taxon>
    </lineage>
</organism>
<name>A0AAE8N1J1_9PEZI</name>
<keyword evidence="3" id="KW-1185">Reference proteome</keyword>